<feature type="region of interest" description="Disordered" evidence="6">
    <location>
        <begin position="214"/>
        <end position="240"/>
    </location>
</feature>
<proteinExistence type="predicted"/>
<dbReference type="EMBL" id="HG996472">
    <property type="protein sequence ID" value="CAG1831526.1"/>
    <property type="molecule type" value="Genomic_DNA"/>
</dbReference>
<dbReference type="SUPFAM" id="SSF57903">
    <property type="entry name" value="FYVE/PHD zinc finger"/>
    <property type="match status" value="1"/>
</dbReference>
<evidence type="ECO:0000256" key="6">
    <source>
        <dbReference type="SAM" id="MobiDB-lite"/>
    </source>
</evidence>
<evidence type="ECO:0000313" key="10">
    <source>
        <dbReference type="Proteomes" id="UP000012960"/>
    </source>
</evidence>
<dbReference type="Gramene" id="Ma08_t14480.1">
    <property type="protein sequence ID" value="Ma08_p14480.1"/>
    <property type="gene ID" value="Ma08_g14480"/>
</dbReference>
<dbReference type="PROSITE" id="PS01359">
    <property type="entry name" value="ZF_PHD_1"/>
    <property type="match status" value="1"/>
</dbReference>
<protein>
    <submittedName>
        <fullName evidence="8">(wild Malaysian banana) hypothetical protein</fullName>
    </submittedName>
</protein>
<sequence length="450" mass="50573">MKEWSQRYPVAEPSDDWREGSWTVDCSCGVTFDDGEEMVSCDECGVWVHTRCSGYVRGEASFACHYCKAAARRLRFASGSASASAVGPHRRRLWAGIPLEDRVHVQGVPGGDPYLFGDLSSVFSSQLWRCTGYVPKKINFRYREFPCWEEEGKEGEENENPANRGADVQFSFSEKIIPYITVKKFDEDAKEEEANILLRSCRAKGARGLQVFGQANLDKKRKEEPGEAEDHGAKKKARTSPDKISFYAGQSEMKRSNTMKIQVKLETPDRLKTVNDESNLKMNLASQGGVSDSRKESSIDQVRGRAIYCFKQPKDESNFEGCIDKLLAIDKELALLLYQGLNSSHRVPRMPRVWQAAGLQPTSTIDSVQRKGRSFGVPKEKQSRCNERCYLQFSDLNGENRERGRMLGQKYQQSPDDLTIILASGEGGKSDLFSSFEVSEQTWSSPGDVP</sequence>
<keyword evidence="10" id="KW-1185">Reference proteome</keyword>
<evidence type="ECO:0000313" key="8">
    <source>
        <dbReference type="EMBL" id="CAG1831526.1"/>
    </source>
</evidence>
<evidence type="ECO:0000259" key="7">
    <source>
        <dbReference type="SMART" id="SM00249"/>
    </source>
</evidence>
<evidence type="ECO:0000256" key="3">
    <source>
        <dbReference type="ARBA" id="ARBA00022771"/>
    </source>
</evidence>
<dbReference type="PANTHER" id="PTHR14571:SF9">
    <property type="entry name" value="HISTONE-LYSINE N-METHYLTRANSFERASE SET-26-RELATED"/>
    <property type="match status" value="1"/>
</dbReference>
<dbReference type="EnsemblPlants" id="Ma08_t14480.1">
    <property type="protein sequence ID" value="Ma08_p14480.1"/>
    <property type="gene ID" value="Ma08_g14480"/>
</dbReference>
<reference evidence="8" key="1">
    <citation type="submission" date="2021-03" db="EMBL/GenBank/DDBJ databases">
        <authorList>
            <consortium name="Genoscope - CEA"/>
            <person name="William W."/>
        </authorList>
    </citation>
    <scope>NUCLEOTIDE SEQUENCE</scope>
    <source>
        <strain evidence="8">Doubled-haploid Pahang</strain>
    </source>
</reference>
<dbReference type="Gene3D" id="3.30.40.10">
    <property type="entry name" value="Zinc/RING finger domain, C3HC4 (zinc finger)"/>
    <property type="match status" value="1"/>
</dbReference>
<dbReference type="InterPro" id="IPR013083">
    <property type="entry name" value="Znf_RING/FYVE/PHD"/>
</dbReference>
<dbReference type="InterPro" id="IPR001965">
    <property type="entry name" value="Znf_PHD"/>
</dbReference>
<feature type="compositionally biased region" description="Basic and acidic residues" evidence="6">
    <location>
        <begin position="217"/>
        <end position="232"/>
    </location>
</feature>
<keyword evidence="4" id="KW-0862">Zinc</keyword>
<dbReference type="SMART" id="SM00249">
    <property type="entry name" value="PHD"/>
    <property type="match status" value="1"/>
</dbReference>
<dbReference type="InParanoid" id="A0A804K6J9"/>
<evidence type="ECO:0000256" key="1">
    <source>
        <dbReference type="ARBA" id="ARBA00004123"/>
    </source>
</evidence>
<dbReference type="Proteomes" id="UP000012960">
    <property type="component" value="Unplaced"/>
</dbReference>
<feature type="domain" description="Zinc finger PHD-type" evidence="7">
    <location>
        <begin position="25"/>
        <end position="68"/>
    </location>
</feature>
<dbReference type="AlphaFoldDB" id="A0A804K6J9"/>
<evidence type="ECO:0000256" key="5">
    <source>
        <dbReference type="ARBA" id="ARBA00023242"/>
    </source>
</evidence>
<evidence type="ECO:0000256" key="2">
    <source>
        <dbReference type="ARBA" id="ARBA00022723"/>
    </source>
</evidence>
<dbReference type="GO" id="GO:0005634">
    <property type="term" value="C:nucleus"/>
    <property type="evidence" value="ECO:0000318"/>
    <property type="project" value="GO_Central"/>
</dbReference>
<organism evidence="9 10">
    <name type="scientific">Musa acuminata subsp. malaccensis</name>
    <name type="common">Wild banana</name>
    <name type="synonym">Musa malaccensis</name>
    <dbReference type="NCBI Taxonomy" id="214687"/>
    <lineage>
        <taxon>Eukaryota</taxon>
        <taxon>Viridiplantae</taxon>
        <taxon>Streptophyta</taxon>
        <taxon>Embryophyta</taxon>
        <taxon>Tracheophyta</taxon>
        <taxon>Spermatophyta</taxon>
        <taxon>Magnoliopsida</taxon>
        <taxon>Liliopsida</taxon>
        <taxon>Zingiberales</taxon>
        <taxon>Musaceae</taxon>
        <taxon>Musa</taxon>
    </lineage>
</organism>
<dbReference type="GO" id="GO:0008270">
    <property type="term" value="F:zinc ion binding"/>
    <property type="evidence" value="ECO:0007669"/>
    <property type="project" value="UniProtKB-KW"/>
</dbReference>
<keyword evidence="5" id="KW-0539">Nucleus</keyword>
<dbReference type="InterPro" id="IPR011011">
    <property type="entry name" value="Znf_FYVE_PHD"/>
</dbReference>
<evidence type="ECO:0000313" key="9">
    <source>
        <dbReference type="EnsemblPlants" id="Ma08_p14480.1"/>
    </source>
</evidence>
<keyword evidence="2" id="KW-0479">Metal-binding</keyword>
<reference evidence="9" key="2">
    <citation type="submission" date="2021-05" db="UniProtKB">
        <authorList>
            <consortium name="EnsemblPlants"/>
        </authorList>
    </citation>
    <scope>IDENTIFICATION</scope>
    <source>
        <strain evidence="9">subsp. malaccensis</strain>
    </source>
</reference>
<evidence type="ECO:0000256" key="4">
    <source>
        <dbReference type="ARBA" id="ARBA00022833"/>
    </source>
</evidence>
<comment type="subcellular location">
    <subcellularLocation>
        <location evidence="1">Nucleus</location>
    </subcellularLocation>
</comment>
<name>A0A804K6J9_MUSAM</name>
<gene>
    <name evidence="8" type="ORF">GSMUA_347800.1</name>
</gene>
<accession>A0A804K6J9</accession>
<dbReference type="InterPro" id="IPR019786">
    <property type="entry name" value="Zinc_finger_PHD-type_CS"/>
</dbReference>
<keyword evidence="3" id="KW-0863">Zinc-finger</keyword>
<dbReference type="PANTHER" id="PTHR14571">
    <property type="entry name" value="HISTONE-LYSINE N-METHYLTRANSFERASE SET-26-RELATED"/>
    <property type="match status" value="1"/>
</dbReference>